<accession>A0ABQ8AUB2</accession>
<feature type="non-terminal residue" evidence="1">
    <location>
        <position position="72"/>
    </location>
</feature>
<keyword evidence="2" id="KW-1185">Reference proteome</keyword>
<reference evidence="1 2" key="1">
    <citation type="submission" date="2021-05" db="EMBL/GenBank/DDBJ databases">
        <title>Genome Assembly of Synthetic Allotetraploid Brassica napus Reveals Homoeologous Exchanges between Subgenomes.</title>
        <authorList>
            <person name="Davis J.T."/>
        </authorList>
    </citation>
    <scope>NUCLEOTIDE SEQUENCE [LARGE SCALE GENOMIC DNA]</scope>
    <source>
        <strain evidence="2">cv. Da-Ae</strain>
        <tissue evidence="1">Seedling</tissue>
    </source>
</reference>
<dbReference type="InterPro" id="IPR044199">
    <property type="entry name" value="NdhU_chloroplastic"/>
</dbReference>
<sequence>MFKELMGHGVEEEELKNKMELVKDSYTILSPVEERIMHDWSLARSEKAEGNIWPFEVDIMEPYVQGRTASSS</sequence>
<dbReference type="Proteomes" id="UP000824890">
    <property type="component" value="Unassembled WGS sequence"/>
</dbReference>
<comment type="caution">
    <text evidence="1">The sequence shown here is derived from an EMBL/GenBank/DDBJ whole genome shotgun (WGS) entry which is preliminary data.</text>
</comment>
<dbReference type="EMBL" id="JAGKQM010000012">
    <property type="protein sequence ID" value="KAH0896116.1"/>
    <property type="molecule type" value="Genomic_DNA"/>
</dbReference>
<gene>
    <name evidence="1" type="ORF">HID58_045684</name>
</gene>
<protein>
    <submittedName>
        <fullName evidence="1">Uncharacterized protein</fullName>
    </submittedName>
</protein>
<organism evidence="1 2">
    <name type="scientific">Brassica napus</name>
    <name type="common">Rape</name>
    <dbReference type="NCBI Taxonomy" id="3708"/>
    <lineage>
        <taxon>Eukaryota</taxon>
        <taxon>Viridiplantae</taxon>
        <taxon>Streptophyta</taxon>
        <taxon>Embryophyta</taxon>
        <taxon>Tracheophyta</taxon>
        <taxon>Spermatophyta</taxon>
        <taxon>Magnoliopsida</taxon>
        <taxon>eudicotyledons</taxon>
        <taxon>Gunneridae</taxon>
        <taxon>Pentapetalae</taxon>
        <taxon>rosids</taxon>
        <taxon>malvids</taxon>
        <taxon>Brassicales</taxon>
        <taxon>Brassicaceae</taxon>
        <taxon>Brassiceae</taxon>
        <taxon>Brassica</taxon>
    </lineage>
</organism>
<dbReference type="PANTHER" id="PTHR47726:SF1">
    <property type="entry name" value="NAD(P)H-QUINONE OXIDOREDUCTASE SUBUNIT U, CHLOROPLASTIC"/>
    <property type="match status" value="1"/>
</dbReference>
<name>A0ABQ8AUB2_BRANA</name>
<evidence type="ECO:0000313" key="1">
    <source>
        <dbReference type="EMBL" id="KAH0896116.1"/>
    </source>
</evidence>
<dbReference type="PANTHER" id="PTHR47726">
    <property type="entry name" value="NAD(P)H-QUINONE OXIDOREDUCTASE SUBUNIT U, CHLOROPLASTIC"/>
    <property type="match status" value="1"/>
</dbReference>
<proteinExistence type="predicted"/>
<evidence type="ECO:0000313" key="2">
    <source>
        <dbReference type="Proteomes" id="UP000824890"/>
    </source>
</evidence>